<protein>
    <submittedName>
        <fullName evidence="1">Uncharacterized protein</fullName>
    </submittedName>
</protein>
<name>A0AAU9DMV1_9BACT</name>
<evidence type="ECO:0000313" key="2">
    <source>
        <dbReference type="Proteomes" id="UP001348817"/>
    </source>
</evidence>
<organism evidence="1 2">
    <name type="scientific">Fulvitalea axinellae</name>
    <dbReference type="NCBI Taxonomy" id="1182444"/>
    <lineage>
        <taxon>Bacteria</taxon>
        <taxon>Pseudomonadati</taxon>
        <taxon>Bacteroidota</taxon>
        <taxon>Cytophagia</taxon>
        <taxon>Cytophagales</taxon>
        <taxon>Persicobacteraceae</taxon>
        <taxon>Fulvitalea</taxon>
    </lineage>
</organism>
<dbReference type="Proteomes" id="UP001348817">
    <property type="component" value="Plasmid pFA5"/>
</dbReference>
<dbReference type="KEGG" id="fax:FUAX_49520"/>
<dbReference type="EMBL" id="AP025319">
    <property type="protein sequence ID" value="BDD12520.1"/>
    <property type="molecule type" value="Genomic_DNA"/>
</dbReference>
<gene>
    <name evidence="1" type="ORF">FUAX_49520</name>
</gene>
<sequence length="64" mass="7718">MRPFFVPFPKRKNQDFQSKKSKENLIVMWQGMSQILIFLLDLFAHHSPFYTQLLLSIKLFLRGF</sequence>
<reference evidence="1 2" key="1">
    <citation type="submission" date="2021-12" db="EMBL/GenBank/DDBJ databases">
        <title>Genome sequencing of bacteria with rrn-lacking chromosome and rrn-plasmid.</title>
        <authorList>
            <person name="Anda M."/>
            <person name="Iwasaki W."/>
        </authorList>
    </citation>
    <scope>NUCLEOTIDE SEQUENCE [LARGE SCALE GENOMIC DNA]</scope>
    <source>
        <strain evidence="1 2">DSM 100852</strain>
        <plasmid evidence="1 2">pFA5</plasmid>
    </source>
</reference>
<dbReference type="AlphaFoldDB" id="A0AAU9DMV1"/>
<keyword evidence="1" id="KW-0614">Plasmid</keyword>
<geneLocation type="plasmid" evidence="1 2">
    <name>pFA5</name>
</geneLocation>
<proteinExistence type="predicted"/>
<evidence type="ECO:0000313" key="1">
    <source>
        <dbReference type="EMBL" id="BDD12520.1"/>
    </source>
</evidence>
<accession>A0AAU9DMV1</accession>
<keyword evidence="2" id="KW-1185">Reference proteome</keyword>